<proteinExistence type="predicted"/>
<dbReference type="Gene3D" id="3.40.50.720">
    <property type="entry name" value="NAD(P)-binding Rossmann-like Domain"/>
    <property type="match status" value="1"/>
</dbReference>
<dbReference type="SUPFAM" id="SSF116726">
    <property type="entry name" value="TrkA C-terminal domain-like"/>
    <property type="match status" value="1"/>
</dbReference>
<dbReference type="PANTHER" id="PTHR43833">
    <property type="entry name" value="POTASSIUM CHANNEL PROTEIN 2-RELATED-RELATED"/>
    <property type="match status" value="1"/>
</dbReference>
<evidence type="ECO:0000313" key="4">
    <source>
        <dbReference type="Proteomes" id="UP000326570"/>
    </source>
</evidence>
<dbReference type="Pfam" id="PF02080">
    <property type="entry name" value="TrkA_C"/>
    <property type="match status" value="1"/>
</dbReference>
<dbReference type="PROSITE" id="PS51202">
    <property type="entry name" value="RCK_C"/>
    <property type="match status" value="1"/>
</dbReference>
<dbReference type="PANTHER" id="PTHR43833:SF7">
    <property type="entry name" value="KTR SYSTEM POTASSIUM UPTAKE PROTEIN C"/>
    <property type="match status" value="1"/>
</dbReference>
<evidence type="ECO:0000259" key="2">
    <source>
        <dbReference type="PROSITE" id="PS51202"/>
    </source>
</evidence>
<feature type="domain" description="RCK N-terminal" evidence="1">
    <location>
        <begin position="1"/>
        <end position="116"/>
    </location>
</feature>
<dbReference type="InterPro" id="IPR036721">
    <property type="entry name" value="RCK_C_sf"/>
</dbReference>
<dbReference type="GO" id="GO:0008324">
    <property type="term" value="F:monoatomic cation transmembrane transporter activity"/>
    <property type="evidence" value="ECO:0007669"/>
    <property type="project" value="InterPro"/>
</dbReference>
<gene>
    <name evidence="3" type="ORF">F0P94_07855</name>
</gene>
<accession>A0A5N1J6C4</accession>
<keyword evidence="4" id="KW-1185">Reference proteome</keyword>
<dbReference type="Proteomes" id="UP000326570">
    <property type="component" value="Unassembled WGS sequence"/>
</dbReference>
<dbReference type="AlphaFoldDB" id="A0A5N1J6C4"/>
<dbReference type="InterPro" id="IPR050721">
    <property type="entry name" value="Trk_Ktr_HKT_K-transport"/>
</dbReference>
<name>A0A5N1J6C4_9BACT</name>
<reference evidence="3 4" key="1">
    <citation type="submission" date="2019-09" db="EMBL/GenBank/DDBJ databases">
        <title>Genome sequence of Adhaeribacter sp. M2.</title>
        <authorList>
            <person name="Srinivasan S."/>
        </authorList>
    </citation>
    <scope>NUCLEOTIDE SEQUENCE [LARGE SCALE GENOMIC DNA]</scope>
    <source>
        <strain evidence="3 4">M2</strain>
    </source>
</reference>
<sequence length="228" mass="24920">MQYIIIGLGNFGSTLGIQLTAMGHEVIAVDNSMEKVDAFKGEITHTICLDATELPALKTLPLNDTDVVVIGIGEHFGASVMTTALFKQLNAKRIIARAISPIHQKVLEALGVDQIIRPEQESAERLAKKLELKGVIDSFGLSDDYNIVEALAPARYVGQSIREANIRNEYNVNVLTILRPNQSRKFWSTTSPSKTVIGVVSAETVIEAGDVLVLYGLIKDIERLLHAE</sequence>
<dbReference type="InterPro" id="IPR036291">
    <property type="entry name" value="NAD(P)-bd_dom_sf"/>
</dbReference>
<protein>
    <submittedName>
        <fullName evidence="3">TrkA family potassium uptake protein</fullName>
    </submittedName>
</protein>
<evidence type="ECO:0000259" key="1">
    <source>
        <dbReference type="PROSITE" id="PS51201"/>
    </source>
</evidence>
<dbReference type="Gene3D" id="3.30.70.1450">
    <property type="entry name" value="Regulator of K+ conductance, C-terminal domain"/>
    <property type="match status" value="1"/>
</dbReference>
<dbReference type="Pfam" id="PF02254">
    <property type="entry name" value="TrkA_N"/>
    <property type="match status" value="1"/>
</dbReference>
<dbReference type="SUPFAM" id="SSF51735">
    <property type="entry name" value="NAD(P)-binding Rossmann-fold domains"/>
    <property type="match status" value="1"/>
</dbReference>
<dbReference type="InterPro" id="IPR006037">
    <property type="entry name" value="RCK_C"/>
</dbReference>
<dbReference type="PROSITE" id="PS51201">
    <property type="entry name" value="RCK_N"/>
    <property type="match status" value="1"/>
</dbReference>
<feature type="domain" description="RCK C-terminal" evidence="2">
    <location>
        <begin position="134"/>
        <end position="228"/>
    </location>
</feature>
<dbReference type="GO" id="GO:0006813">
    <property type="term" value="P:potassium ion transport"/>
    <property type="evidence" value="ECO:0007669"/>
    <property type="project" value="InterPro"/>
</dbReference>
<organism evidence="3 4">
    <name type="scientific">Adhaeribacter soli</name>
    <dbReference type="NCBI Taxonomy" id="2607655"/>
    <lineage>
        <taxon>Bacteria</taxon>
        <taxon>Pseudomonadati</taxon>
        <taxon>Bacteroidota</taxon>
        <taxon>Cytophagia</taxon>
        <taxon>Cytophagales</taxon>
        <taxon>Hymenobacteraceae</taxon>
        <taxon>Adhaeribacter</taxon>
    </lineage>
</organism>
<dbReference type="EMBL" id="VTWT01000003">
    <property type="protein sequence ID" value="KAA9340252.1"/>
    <property type="molecule type" value="Genomic_DNA"/>
</dbReference>
<dbReference type="RefSeq" id="WP_150903324.1">
    <property type="nucleotide sequence ID" value="NZ_VTWT01000003.1"/>
</dbReference>
<evidence type="ECO:0000313" key="3">
    <source>
        <dbReference type="EMBL" id="KAA9340252.1"/>
    </source>
</evidence>
<dbReference type="InterPro" id="IPR003148">
    <property type="entry name" value="RCK_N"/>
</dbReference>
<comment type="caution">
    <text evidence="3">The sequence shown here is derived from an EMBL/GenBank/DDBJ whole genome shotgun (WGS) entry which is preliminary data.</text>
</comment>